<dbReference type="Proteomes" id="UP001597045">
    <property type="component" value="Unassembled WGS sequence"/>
</dbReference>
<evidence type="ECO:0000259" key="1">
    <source>
        <dbReference type="Pfam" id="PF13191"/>
    </source>
</evidence>
<comment type="caution">
    <text evidence="2">The sequence shown here is derived from an EMBL/GenBank/DDBJ whole genome shotgun (WGS) entry which is preliminary data.</text>
</comment>
<accession>A0ABW3M599</accession>
<reference evidence="3" key="1">
    <citation type="journal article" date="2019" name="Int. J. Syst. Evol. Microbiol.">
        <title>The Global Catalogue of Microorganisms (GCM) 10K type strain sequencing project: providing services to taxonomists for standard genome sequencing and annotation.</title>
        <authorList>
            <consortium name="The Broad Institute Genomics Platform"/>
            <consortium name="The Broad Institute Genome Sequencing Center for Infectious Disease"/>
            <person name="Wu L."/>
            <person name="Ma J."/>
        </authorList>
    </citation>
    <scope>NUCLEOTIDE SEQUENCE [LARGE SCALE GENOMIC DNA]</scope>
    <source>
        <strain evidence="3">JCM 31486</strain>
    </source>
</reference>
<keyword evidence="3" id="KW-1185">Reference proteome</keyword>
<dbReference type="EMBL" id="JBHTIS010000425">
    <property type="protein sequence ID" value="MFD1045826.1"/>
    <property type="molecule type" value="Genomic_DNA"/>
</dbReference>
<protein>
    <submittedName>
        <fullName evidence="2">AAA family ATPase</fullName>
    </submittedName>
</protein>
<dbReference type="Gene3D" id="3.40.50.300">
    <property type="entry name" value="P-loop containing nucleotide triphosphate hydrolases"/>
    <property type="match status" value="1"/>
</dbReference>
<sequence>MSPPRFVARQRELEQLSAALQLGAIRDRMRIVVVEGVGGIGKTSLVLHWAHANASLFPDGQLFANLRGFDPTSTPVEPHTVLHRFLMALDVDPLTVPVELDAGAALYRSVLADRRVYVPWPSQPAIACRG</sequence>
<organism evidence="2 3">
    <name type="scientific">Kibdelosporangium lantanae</name>
    <dbReference type="NCBI Taxonomy" id="1497396"/>
    <lineage>
        <taxon>Bacteria</taxon>
        <taxon>Bacillati</taxon>
        <taxon>Actinomycetota</taxon>
        <taxon>Actinomycetes</taxon>
        <taxon>Pseudonocardiales</taxon>
        <taxon>Pseudonocardiaceae</taxon>
        <taxon>Kibdelosporangium</taxon>
    </lineage>
</organism>
<feature type="domain" description="Orc1-like AAA ATPase" evidence="1">
    <location>
        <begin position="5"/>
        <end position="55"/>
    </location>
</feature>
<evidence type="ECO:0000313" key="2">
    <source>
        <dbReference type="EMBL" id="MFD1045826.1"/>
    </source>
</evidence>
<dbReference type="InterPro" id="IPR041664">
    <property type="entry name" value="AAA_16"/>
</dbReference>
<name>A0ABW3M599_9PSEU</name>
<dbReference type="Pfam" id="PF13191">
    <property type="entry name" value="AAA_16"/>
    <property type="match status" value="1"/>
</dbReference>
<dbReference type="SUPFAM" id="SSF52540">
    <property type="entry name" value="P-loop containing nucleoside triphosphate hydrolases"/>
    <property type="match status" value="1"/>
</dbReference>
<gene>
    <name evidence="2" type="ORF">ACFQ1S_09760</name>
</gene>
<evidence type="ECO:0000313" key="3">
    <source>
        <dbReference type="Proteomes" id="UP001597045"/>
    </source>
</evidence>
<proteinExistence type="predicted"/>
<dbReference type="InterPro" id="IPR027417">
    <property type="entry name" value="P-loop_NTPase"/>
</dbReference>